<keyword evidence="1" id="KW-1133">Transmembrane helix</keyword>
<keyword evidence="3" id="KW-1185">Reference proteome</keyword>
<keyword evidence="1" id="KW-0472">Membrane</keyword>
<dbReference type="GeneID" id="11519376"/>
<dbReference type="EMBL" id="CP003013">
    <property type="protein sequence ID" value="AEO70808.1"/>
    <property type="molecule type" value="Genomic_DNA"/>
</dbReference>
<proteinExistence type="predicted"/>
<evidence type="ECO:0000313" key="3">
    <source>
        <dbReference type="Proteomes" id="UP000008181"/>
    </source>
</evidence>
<sequence length="84" mass="9401">MGKRSYLMLLTLYLGVLYFVTIHGRLALFAPSSHPRPVHTYGAGSWPNTPAVDVDEQWHVATASCRPPLGCKPPREPDREPYLP</sequence>
<organism evidence="2 3">
    <name type="scientific">Thermothielavioides terrestris (strain ATCC 38088 / NRRL 8126)</name>
    <name type="common">Thielavia terrestris</name>
    <dbReference type="NCBI Taxonomy" id="578455"/>
    <lineage>
        <taxon>Eukaryota</taxon>
        <taxon>Fungi</taxon>
        <taxon>Dikarya</taxon>
        <taxon>Ascomycota</taxon>
        <taxon>Pezizomycotina</taxon>
        <taxon>Sordariomycetes</taxon>
        <taxon>Sordariomycetidae</taxon>
        <taxon>Sordariales</taxon>
        <taxon>Chaetomiaceae</taxon>
        <taxon>Thermothielavioides</taxon>
        <taxon>Thermothielavioides terrestris</taxon>
    </lineage>
</organism>
<dbReference type="AlphaFoldDB" id="G2RDM3"/>
<reference evidence="2 3" key="1">
    <citation type="journal article" date="2011" name="Nat. Biotechnol.">
        <title>Comparative genomic analysis of the thermophilic biomass-degrading fungi Myceliophthora thermophila and Thielavia terrestris.</title>
        <authorList>
            <person name="Berka R.M."/>
            <person name="Grigoriev I.V."/>
            <person name="Otillar R."/>
            <person name="Salamov A."/>
            <person name="Grimwood J."/>
            <person name="Reid I."/>
            <person name="Ishmael N."/>
            <person name="John T."/>
            <person name="Darmond C."/>
            <person name="Moisan M.-C."/>
            <person name="Henrissat B."/>
            <person name="Coutinho P.M."/>
            <person name="Lombard V."/>
            <person name="Natvig D.O."/>
            <person name="Lindquist E."/>
            <person name="Schmutz J."/>
            <person name="Lucas S."/>
            <person name="Harris P."/>
            <person name="Powlowski J."/>
            <person name="Bellemare A."/>
            <person name="Taylor D."/>
            <person name="Butler G."/>
            <person name="de Vries R.P."/>
            <person name="Allijn I.E."/>
            <person name="van den Brink J."/>
            <person name="Ushinsky S."/>
            <person name="Storms R."/>
            <person name="Powell A.J."/>
            <person name="Paulsen I.T."/>
            <person name="Elbourne L.D.H."/>
            <person name="Baker S.E."/>
            <person name="Magnuson J."/>
            <person name="LaBoissiere S."/>
            <person name="Clutterbuck A.J."/>
            <person name="Martinez D."/>
            <person name="Wogulis M."/>
            <person name="de Leon A.L."/>
            <person name="Rey M.W."/>
            <person name="Tsang A."/>
        </authorList>
    </citation>
    <scope>NUCLEOTIDE SEQUENCE [LARGE SCALE GENOMIC DNA]</scope>
    <source>
        <strain evidence="3">ATCC 38088 / NRRL 8126</strain>
    </source>
</reference>
<evidence type="ECO:0000256" key="1">
    <source>
        <dbReference type="SAM" id="Phobius"/>
    </source>
</evidence>
<gene>
    <name evidence="2" type="ORF">THITE_2122598</name>
</gene>
<name>G2RDM3_THETT</name>
<accession>G2RDM3</accession>
<protein>
    <submittedName>
        <fullName evidence="2">Uncharacterized protein</fullName>
    </submittedName>
</protein>
<dbReference type="RefSeq" id="XP_003657144.1">
    <property type="nucleotide sequence ID" value="XM_003657096.1"/>
</dbReference>
<evidence type="ECO:0000313" key="2">
    <source>
        <dbReference type="EMBL" id="AEO70808.1"/>
    </source>
</evidence>
<dbReference type="HOGENOM" id="CLU_2533819_0_0_1"/>
<feature type="transmembrane region" description="Helical" evidence="1">
    <location>
        <begin position="6"/>
        <end position="28"/>
    </location>
</feature>
<feature type="non-terminal residue" evidence="2">
    <location>
        <position position="84"/>
    </location>
</feature>
<dbReference type="Proteomes" id="UP000008181">
    <property type="component" value="Chromosome 5"/>
</dbReference>
<keyword evidence="1" id="KW-0812">Transmembrane</keyword>
<dbReference type="KEGG" id="ttt:THITE_2122598"/>